<dbReference type="EMBL" id="JAUSTZ010000004">
    <property type="protein sequence ID" value="MDQ0226174.1"/>
    <property type="molecule type" value="Genomic_DNA"/>
</dbReference>
<evidence type="ECO:0000256" key="4">
    <source>
        <dbReference type="ARBA" id="ARBA00023012"/>
    </source>
</evidence>
<dbReference type="SMART" id="SM00342">
    <property type="entry name" value="HTH_ARAC"/>
    <property type="match status" value="1"/>
</dbReference>
<dbReference type="InterPro" id="IPR018060">
    <property type="entry name" value="HTH_AraC"/>
</dbReference>
<evidence type="ECO:0000256" key="8">
    <source>
        <dbReference type="PROSITE-ProRule" id="PRU00169"/>
    </source>
</evidence>
<evidence type="ECO:0000256" key="7">
    <source>
        <dbReference type="ARBA" id="ARBA00023163"/>
    </source>
</evidence>
<evidence type="ECO:0000256" key="2">
    <source>
        <dbReference type="ARBA" id="ARBA00022490"/>
    </source>
</evidence>
<dbReference type="InterPro" id="IPR011006">
    <property type="entry name" value="CheY-like_superfamily"/>
</dbReference>
<keyword evidence="5" id="KW-0805">Transcription regulation</keyword>
<dbReference type="InterPro" id="IPR001789">
    <property type="entry name" value="Sig_transdc_resp-reg_receiver"/>
</dbReference>
<comment type="caution">
    <text evidence="11">The sequence shown here is derived from an EMBL/GenBank/DDBJ whole genome shotgun (WGS) entry which is preliminary data.</text>
</comment>
<evidence type="ECO:0000256" key="6">
    <source>
        <dbReference type="ARBA" id="ARBA00023125"/>
    </source>
</evidence>
<keyword evidence="6" id="KW-0238">DNA-binding</keyword>
<dbReference type="PROSITE" id="PS01124">
    <property type="entry name" value="HTH_ARAC_FAMILY_2"/>
    <property type="match status" value="1"/>
</dbReference>
<dbReference type="InterPro" id="IPR018062">
    <property type="entry name" value="HTH_AraC-typ_CS"/>
</dbReference>
<dbReference type="SUPFAM" id="SSF52172">
    <property type="entry name" value="CheY-like"/>
    <property type="match status" value="1"/>
</dbReference>
<dbReference type="RefSeq" id="WP_174880672.1">
    <property type="nucleotide sequence ID" value="NZ_CADEPK010000228.1"/>
</dbReference>
<dbReference type="PROSITE" id="PS00041">
    <property type="entry name" value="HTH_ARAC_FAMILY_1"/>
    <property type="match status" value="1"/>
</dbReference>
<dbReference type="Gene3D" id="1.10.10.60">
    <property type="entry name" value="Homeodomain-like"/>
    <property type="match status" value="2"/>
</dbReference>
<feature type="domain" description="Response regulatory" evidence="10">
    <location>
        <begin position="4"/>
        <end position="122"/>
    </location>
</feature>
<evidence type="ECO:0000313" key="12">
    <source>
        <dbReference type="Proteomes" id="UP001232245"/>
    </source>
</evidence>
<reference evidence="11 12" key="1">
    <citation type="submission" date="2023-07" db="EMBL/GenBank/DDBJ databases">
        <title>Genomic Encyclopedia of Type Strains, Phase IV (KMG-IV): sequencing the most valuable type-strain genomes for metagenomic binning, comparative biology and taxonomic classification.</title>
        <authorList>
            <person name="Goeker M."/>
        </authorList>
    </citation>
    <scope>NUCLEOTIDE SEQUENCE [LARGE SCALE GENOMIC DNA]</scope>
    <source>
        <strain evidence="11 12">DSM 17723</strain>
    </source>
</reference>
<proteinExistence type="predicted"/>
<name>A0ABT9Z2J2_9BACI</name>
<accession>A0ABT9Z2J2</accession>
<feature type="domain" description="HTH araC/xylS-type" evidence="9">
    <location>
        <begin position="416"/>
        <end position="514"/>
    </location>
</feature>
<dbReference type="PRINTS" id="PR00032">
    <property type="entry name" value="HTHARAC"/>
</dbReference>
<dbReference type="Pfam" id="PF00072">
    <property type="entry name" value="Response_reg"/>
    <property type="match status" value="1"/>
</dbReference>
<dbReference type="CDD" id="cd17536">
    <property type="entry name" value="REC_YesN-like"/>
    <property type="match status" value="1"/>
</dbReference>
<evidence type="ECO:0000259" key="9">
    <source>
        <dbReference type="PROSITE" id="PS01124"/>
    </source>
</evidence>
<protein>
    <submittedName>
        <fullName evidence="11">Two-component system response regulator YesN</fullName>
    </submittedName>
</protein>
<organism evidence="11 12">
    <name type="scientific">Metabacillus niabensis</name>
    <dbReference type="NCBI Taxonomy" id="324854"/>
    <lineage>
        <taxon>Bacteria</taxon>
        <taxon>Bacillati</taxon>
        <taxon>Bacillota</taxon>
        <taxon>Bacilli</taxon>
        <taxon>Bacillales</taxon>
        <taxon>Bacillaceae</taxon>
        <taxon>Metabacillus</taxon>
    </lineage>
</organism>
<keyword evidence="3 8" id="KW-0597">Phosphoprotein</keyword>
<dbReference type="Proteomes" id="UP001232245">
    <property type="component" value="Unassembled WGS sequence"/>
</dbReference>
<evidence type="ECO:0000313" key="11">
    <source>
        <dbReference type="EMBL" id="MDQ0226174.1"/>
    </source>
</evidence>
<keyword evidence="12" id="KW-1185">Reference proteome</keyword>
<evidence type="ECO:0000259" key="10">
    <source>
        <dbReference type="PROSITE" id="PS50110"/>
    </source>
</evidence>
<dbReference type="Pfam" id="PF12833">
    <property type="entry name" value="HTH_18"/>
    <property type="match status" value="1"/>
</dbReference>
<dbReference type="PANTHER" id="PTHR42713">
    <property type="entry name" value="HISTIDINE KINASE-RELATED"/>
    <property type="match status" value="1"/>
</dbReference>
<keyword evidence="7" id="KW-0804">Transcription</keyword>
<feature type="modified residue" description="4-aspartylphosphate" evidence="8">
    <location>
        <position position="56"/>
    </location>
</feature>
<dbReference type="InterPro" id="IPR051552">
    <property type="entry name" value="HptR"/>
</dbReference>
<keyword evidence="2" id="KW-0963">Cytoplasm</keyword>
<dbReference type="InterPro" id="IPR020449">
    <property type="entry name" value="Tscrpt_reg_AraC-type_HTH"/>
</dbReference>
<dbReference type="InterPro" id="IPR009057">
    <property type="entry name" value="Homeodomain-like_sf"/>
</dbReference>
<dbReference type="SMART" id="SM00448">
    <property type="entry name" value="REC"/>
    <property type="match status" value="1"/>
</dbReference>
<comment type="subcellular location">
    <subcellularLocation>
        <location evidence="1">Cytoplasm</location>
    </subcellularLocation>
</comment>
<evidence type="ECO:0000256" key="3">
    <source>
        <dbReference type="ARBA" id="ARBA00022553"/>
    </source>
</evidence>
<keyword evidence="4" id="KW-0902">Two-component regulatory system</keyword>
<sequence>MAYKVFLVDDDRFVRKGLINLIDWEGCGFEVCAEADNGEDALEYIQANHPDLVITDIKMPVLDGLELIKQTVEMKKSPPNFIIITGYSDFKYAQRAVKYSVDDFILKPVDKDEIEETLKKVAEKKKRKLQVDRNRNNILATTAFNELLTEELEEAHRHDCMKKLNINQTTGMAYMIIEINNIIVNVAKLRDIISKMLHGEHYHSSTLFRDHGNNRIGILVKSEEMKQFNGNIIHFSEALKKQLTNSLNTEVSLYIGKIINNPNDIKETYDTAIKALQFKYLESLESPIIYGKTKVSNVNYIELDQTIYQTLFEYIEENQPSQIKNAIDKMFEQFQDKAFAKDAVKTSINRVVHEVIKTIQTMEGDEKNLSFLQNMLNWENKPRTLQVIKGIFFDFILEAAALINQLNKESGTVHIRRIKKYVDMHYKEDITLKSIANQFFMNPVYMGQLFKKTYGMYFKDYLLQVRIKEAKKKLRQTDMRVYQVAEVVGFSNSDYFVTQFEKITGMTPTQYRKKILRKMDEMELP</sequence>
<evidence type="ECO:0000256" key="1">
    <source>
        <dbReference type="ARBA" id="ARBA00004496"/>
    </source>
</evidence>
<dbReference type="PROSITE" id="PS50110">
    <property type="entry name" value="RESPONSE_REGULATORY"/>
    <property type="match status" value="1"/>
</dbReference>
<dbReference type="PANTHER" id="PTHR42713:SF3">
    <property type="entry name" value="TRANSCRIPTIONAL REGULATORY PROTEIN HPTR"/>
    <property type="match status" value="1"/>
</dbReference>
<dbReference type="Gene3D" id="3.40.50.2300">
    <property type="match status" value="1"/>
</dbReference>
<evidence type="ECO:0000256" key="5">
    <source>
        <dbReference type="ARBA" id="ARBA00023015"/>
    </source>
</evidence>
<gene>
    <name evidence="11" type="ORF">J2S02_002519</name>
</gene>
<dbReference type="SUPFAM" id="SSF46689">
    <property type="entry name" value="Homeodomain-like"/>
    <property type="match status" value="2"/>
</dbReference>